<gene>
    <name evidence="12" type="ORF">DC28_08635</name>
</gene>
<dbReference type="EMBL" id="JNUP01000064">
    <property type="protein sequence ID" value="KGE71877.1"/>
    <property type="molecule type" value="Genomic_DNA"/>
</dbReference>
<sequence>MQIQRPAMMQEQKLKLSPQMLQGIQILAMPLQDLQARIQEELEVNPALEVVEERKTVSIDEFSGKSGDYEAFENTSDPGNIGDYTTSYGGYDDEASEAKRKFMEGAIARPESLQDHLIWQLRLQPLPDEFFQIGELLIRNLDGNGFHREDPLELVPEEMHPALRQVMSIIQGFEPQGTCTANYQDSLLVQARLSEEVVPSSVIPILEHHLELLEKGRLKEIARQLKVPEHQIERSLEFIQTLTPFPGREYSATSPQYVIPDLMITQKDGEFVIILNDEEIPVLGVNAFFDEVLQSQGDQKEVKQFVTSKIRDARWFIQTLQQRNKTLLKVAKAIVEFQRDFFLRGPKYIVPLTLRDIAGEIGVHEATVSRLTNGKYVHTDFGLFELKYFFSNAVAGTNAKGIQYSKEGVKAILKEILDSEQGGTLSDQKLADLLKKRGVSIARRTVAKYRKELDISSSYDRP</sequence>
<keyword evidence="3" id="KW-0808">Transferase</keyword>
<dbReference type="eggNOG" id="COG1508">
    <property type="taxonomic scope" value="Bacteria"/>
</dbReference>
<feature type="domain" description="RNA polymerase sigma factor 54 DNA-binding" evidence="10">
    <location>
        <begin position="304"/>
        <end position="461"/>
    </location>
</feature>
<evidence type="ECO:0000256" key="1">
    <source>
        <dbReference type="ARBA" id="ARBA00008798"/>
    </source>
</evidence>
<dbReference type="Pfam" id="PF00309">
    <property type="entry name" value="Sigma54_AID"/>
    <property type="match status" value="1"/>
</dbReference>
<keyword evidence="5" id="KW-0805">Transcription regulation</keyword>
<dbReference type="InterPro" id="IPR007046">
    <property type="entry name" value="RNA_pol_sigma_54_core-bd"/>
</dbReference>
<evidence type="ECO:0000256" key="7">
    <source>
        <dbReference type="ARBA" id="ARBA00023125"/>
    </source>
</evidence>
<evidence type="ECO:0000256" key="3">
    <source>
        <dbReference type="ARBA" id="ARBA00022679"/>
    </source>
</evidence>
<dbReference type="GO" id="GO:0001216">
    <property type="term" value="F:DNA-binding transcription activator activity"/>
    <property type="evidence" value="ECO:0007669"/>
    <property type="project" value="InterPro"/>
</dbReference>
<dbReference type="GO" id="GO:0016779">
    <property type="term" value="F:nucleotidyltransferase activity"/>
    <property type="evidence" value="ECO:0007669"/>
    <property type="project" value="UniProtKB-KW"/>
</dbReference>
<keyword evidence="2" id="KW-0240">DNA-directed RNA polymerase</keyword>
<dbReference type="RefSeq" id="WP_037547716.1">
    <property type="nucleotide sequence ID" value="NZ_JNUP01000064.1"/>
</dbReference>
<dbReference type="PROSITE" id="PS00718">
    <property type="entry name" value="SIGMA54_2"/>
    <property type="match status" value="1"/>
</dbReference>
<dbReference type="GO" id="GO:0003677">
    <property type="term" value="F:DNA binding"/>
    <property type="evidence" value="ECO:0007669"/>
    <property type="project" value="UniProtKB-KW"/>
</dbReference>
<accession>A0A098QZH8</accession>
<comment type="similarity">
    <text evidence="1">Belongs to the sigma-54 factor family.</text>
</comment>
<evidence type="ECO:0000256" key="9">
    <source>
        <dbReference type="SAM" id="MobiDB-lite"/>
    </source>
</evidence>
<keyword evidence="13" id="KW-1185">Reference proteome</keyword>
<keyword evidence="6" id="KW-0731">Sigma factor</keyword>
<dbReference type="Pfam" id="PF04963">
    <property type="entry name" value="Sigma54_CBD"/>
    <property type="match status" value="1"/>
</dbReference>
<dbReference type="PANTHER" id="PTHR32248:SF4">
    <property type="entry name" value="RNA POLYMERASE SIGMA-54 FACTOR"/>
    <property type="match status" value="1"/>
</dbReference>
<protein>
    <submittedName>
        <fullName evidence="12">RNA polymerase sigma54 factor</fullName>
    </submittedName>
</protein>
<dbReference type="STRING" id="1480694.DC28_08635"/>
<evidence type="ECO:0000313" key="13">
    <source>
        <dbReference type="Proteomes" id="UP000029692"/>
    </source>
</evidence>
<dbReference type="OrthoDB" id="9814402at2"/>
<dbReference type="NCBIfam" id="TIGR02395">
    <property type="entry name" value="rpoN_sigma"/>
    <property type="match status" value="1"/>
</dbReference>
<keyword evidence="7" id="KW-0238">DNA-binding</keyword>
<proteinExistence type="inferred from homology"/>
<comment type="caution">
    <text evidence="12">The sequence shown here is derived from an EMBL/GenBank/DDBJ whole genome shotgun (WGS) entry which is preliminary data.</text>
</comment>
<dbReference type="InterPro" id="IPR000394">
    <property type="entry name" value="RNA_pol_sigma_54"/>
</dbReference>
<dbReference type="Gene3D" id="1.10.10.1330">
    <property type="entry name" value="RNA polymerase sigma-54 factor, core-binding domain"/>
    <property type="match status" value="1"/>
</dbReference>
<dbReference type="InterPro" id="IPR038709">
    <property type="entry name" value="RpoN_core-bd_sf"/>
</dbReference>
<dbReference type="PIRSF" id="PIRSF000774">
    <property type="entry name" value="RpoN"/>
    <property type="match status" value="1"/>
</dbReference>
<evidence type="ECO:0000259" key="11">
    <source>
        <dbReference type="Pfam" id="PF04963"/>
    </source>
</evidence>
<dbReference type="Pfam" id="PF04552">
    <property type="entry name" value="Sigma54_DBD"/>
    <property type="match status" value="1"/>
</dbReference>
<evidence type="ECO:0000256" key="6">
    <source>
        <dbReference type="ARBA" id="ARBA00023082"/>
    </source>
</evidence>
<evidence type="ECO:0000259" key="10">
    <source>
        <dbReference type="Pfam" id="PF04552"/>
    </source>
</evidence>
<reference evidence="12 13" key="1">
    <citation type="submission" date="2014-05" db="EMBL/GenBank/DDBJ databases">
        <title>De novo Genome Sequence of Spirocheata sp.</title>
        <authorList>
            <person name="Shivani Y."/>
            <person name="Subhash Y."/>
            <person name="Tushar L."/>
            <person name="Sasikala C."/>
            <person name="Ramana C.V."/>
        </authorList>
    </citation>
    <scope>NUCLEOTIDE SEQUENCE [LARGE SCALE GENOMIC DNA]</scope>
    <source>
        <strain evidence="12 13">JC230</strain>
    </source>
</reference>
<evidence type="ECO:0000256" key="4">
    <source>
        <dbReference type="ARBA" id="ARBA00022695"/>
    </source>
</evidence>
<dbReference type="GO" id="GO:0000428">
    <property type="term" value="C:DNA-directed RNA polymerase complex"/>
    <property type="evidence" value="ECO:0007669"/>
    <property type="project" value="UniProtKB-KW"/>
</dbReference>
<keyword evidence="8" id="KW-0804">Transcription</keyword>
<feature type="domain" description="RNA polymerase sigma factor 54 core-binding" evidence="11">
    <location>
        <begin position="103"/>
        <end position="287"/>
    </location>
</feature>
<dbReference type="AlphaFoldDB" id="A0A098QZH8"/>
<feature type="region of interest" description="Disordered" evidence="9">
    <location>
        <begin position="68"/>
        <end position="88"/>
    </location>
</feature>
<evidence type="ECO:0000256" key="2">
    <source>
        <dbReference type="ARBA" id="ARBA00022478"/>
    </source>
</evidence>
<organism evidence="12 13">
    <name type="scientific">Spirochaeta lutea</name>
    <dbReference type="NCBI Taxonomy" id="1480694"/>
    <lineage>
        <taxon>Bacteria</taxon>
        <taxon>Pseudomonadati</taxon>
        <taxon>Spirochaetota</taxon>
        <taxon>Spirochaetia</taxon>
        <taxon>Spirochaetales</taxon>
        <taxon>Spirochaetaceae</taxon>
        <taxon>Spirochaeta</taxon>
    </lineage>
</organism>
<dbReference type="PROSITE" id="PS50044">
    <property type="entry name" value="SIGMA54_3"/>
    <property type="match status" value="1"/>
</dbReference>
<dbReference type="PRINTS" id="PR00045">
    <property type="entry name" value="SIGMA54FCT"/>
</dbReference>
<dbReference type="InterPro" id="IPR007634">
    <property type="entry name" value="RNA_pol_sigma_54_DNA-bd"/>
</dbReference>
<evidence type="ECO:0000256" key="5">
    <source>
        <dbReference type="ARBA" id="ARBA00023015"/>
    </source>
</evidence>
<dbReference type="PANTHER" id="PTHR32248">
    <property type="entry name" value="RNA POLYMERASE SIGMA-54 FACTOR"/>
    <property type="match status" value="1"/>
</dbReference>
<dbReference type="GO" id="GO:0006352">
    <property type="term" value="P:DNA-templated transcription initiation"/>
    <property type="evidence" value="ECO:0007669"/>
    <property type="project" value="InterPro"/>
</dbReference>
<evidence type="ECO:0000313" key="12">
    <source>
        <dbReference type="EMBL" id="KGE71877.1"/>
    </source>
</evidence>
<feature type="compositionally biased region" description="Polar residues" evidence="9">
    <location>
        <begin position="73"/>
        <end position="88"/>
    </location>
</feature>
<dbReference type="Proteomes" id="UP000029692">
    <property type="component" value="Unassembled WGS sequence"/>
</dbReference>
<keyword evidence="4" id="KW-0548">Nucleotidyltransferase</keyword>
<name>A0A098QZH8_9SPIO</name>
<dbReference type="Gene3D" id="1.10.10.60">
    <property type="entry name" value="Homeodomain-like"/>
    <property type="match status" value="1"/>
</dbReference>
<dbReference type="GO" id="GO:0016987">
    <property type="term" value="F:sigma factor activity"/>
    <property type="evidence" value="ECO:0007669"/>
    <property type="project" value="UniProtKB-KW"/>
</dbReference>
<evidence type="ECO:0000256" key="8">
    <source>
        <dbReference type="ARBA" id="ARBA00023163"/>
    </source>
</evidence>